<keyword evidence="3" id="KW-0733">Signal recognition particle</keyword>
<accession>M1WHN2</accession>
<proteinExistence type="predicted"/>
<feature type="region of interest" description="Disordered" evidence="5">
    <location>
        <begin position="1"/>
        <end position="79"/>
    </location>
</feature>
<dbReference type="AlphaFoldDB" id="M1WHN2"/>
<dbReference type="SUPFAM" id="SSF69695">
    <property type="entry name" value="SRP19"/>
    <property type="match status" value="1"/>
</dbReference>
<evidence type="ECO:0000313" key="7">
    <source>
        <dbReference type="Proteomes" id="UP000016801"/>
    </source>
</evidence>
<dbReference type="STRING" id="1111077.M1WHN2"/>
<dbReference type="FunFam" id="3.30.56.30:FF:000003">
    <property type="entry name" value="Signal recognition particle SEC65 subunit"/>
    <property type="match status" value="1"/>
</dbReference>
<sequence length="305" mass="32745">MSRAIVEECSDSDPDMVPDPDEDDIDDFLDSDIIRRMPPTTSTTTGSSNLPQQQQLPLRPHPHPQTQHHQPPTQFAPDRSAFNSYQCLYPIYFDSLRTRTQGRRVPSSLASPSPLAREIATACSQLRLSTVFEPDKTHPKDWANPGRVKVCLKAPPPPPGSGPQQQQQPQHGIRNKHHLYILVAKHLLENPTTEDSPGLRARLGGQVQPPEGTAYPRPAVPRGWKISEFVPYVSPAMTGGGVSENLLTDMMRGMQGGGDPMAALMAGATGGAGMGGMGMGMGMGEGAAASSGGKKKKDKKGKGKS</sequence>
<dbReference type="Gene3D" id="3.30.56.30">
    <property type="entry name" value="Signal recognition particle, SRP19-like subunit"/>
    <property type="match status" value="1"/>
</dbReference>
<dbReference type="EMBL" id="CAGA01000050">
    <property type="protein sequence ID" value="CCE33024.1"/>
    <property type="molecule type" value="Genomic_DNA"/>
</dbReference>
<feature type="compositionally biased region" description="Low complexity" evidence="5">
    <location>
        <begin position="40"/>
        <end position="73"/>
    </location>
</feature>
<dbReference type="GO" id="GO:0006617">
    <property type="term" value="P:SRP-dependent cotranslational protein targeting to membrane, signal sequence recognition"/>
    <property type="evidence" value="ECO:0007669"/>
    <property type="project" value="TreeGrafter"/>
</dbReference>
<dbReference type="Pfam" id="PF01922">
    <property type="entry name" value="SRP19"/>
    <property type="match status" value="1"/>
</dbReference>
<comment type="subcellular location">
    <subcellularLocation>
        <location evidence="1">Cytoplasm</location>
    </subcellularLocation>
</comment>
<keyword evidence="4" id="KW-0687">Ribonucleoprotein</keyword>
<gene>
    <name evidence="6" type="ORF">CPUR_06947</name>
</gene>
<evidence type="ECO:0000256" key="3">
    <source>
        <dbReference type="ARBA" id="ARBA00023135"/>
    </source>
</evidence>
<feature type="compositionally biased region" description="Basic residues" evidence="5">
    <location>
        <begin position="293"/>
        <end position="305"/>
    </location>
</feature>
<dbReference type="PhylomeDB" id="M1WHN2"/>
<keyword evidence="2" id="KW-0963">Cytoplasm</keyword>
<evidence type="ECO:0000256" key="2">
    <source>
        <dbReference type="ARBA" id="ARBA00022490"/>
    </source>
</evidence>
<dbReference type="PANTHER" id="PTHR17453:SF0">
    <property type="entry name" value="SIGNAL RECOGNITION PARTICLE 19 KDA PROTEIN"/>
    <property type="match status" value="1"/>
</dbReference>
<feature type="region of interest" description="Disordered" evidence="5">
    <location>
        <begin position="137"/>
        <end position="173"/>
    </location>
</feature>
<evidence type="ECO:0000256" key="5">
    <source>
        <dbReference type="SAM" id="MobiDB-lite"/>
    </source>
</evidence>
<evidence type="ECO:0000313" key="6">
    <source>
        <dbReference type="EMBL" id="CCE33024.1"/>
    </source>
</evidence>
<organism evidence="6 7">
    <name type="scientific">Claviceps purpurea (strain 20.1)</name>
    <name type="common">Ergot fungus</name>
    <name type="synonym">Sphacelia segetum</name>
    <dbReference type="NCBI Taxonomy" id="1111077"/>
    <lineage>
        <taxon>Eukaryota</taxon>
        <taxon>Fungi</taxon>
        <taxon>Dikarya</taxon>
        <taxon>Ascomycota</taxon>
        <taxon>Pezizomycotina</taxon>
        <taxon>Sordariomycetes</taxon>
        <taxon>Hypocreomycetidae</taxon>
        <taxon>Hypocreales</taxon>
        <taxon>Clavicipitaceae</taxon>
        <taxon>Claviceps</taxon>
    </lineage>
</organism>
<comment type="caution">
    <text evidence="6">The sequence shown here is derived from an EMBL/GenBank/DDBJ whole genome shotgun (WGS) entry which is preliminary data.</text>
</comment>
<evidence type="ECO:0000256" key="1">
    <source>
        <dbReference type="ARBA" id="ARBA00004496"/>
    </source>
</evidence>
<dbReference type="PANTHER" id="PTHR17453">
    <property type="entry name" value="SIGNAL RECOGNITION PARTICLE 19 KD PROTEIN"/>
    <property type="match status" value="1"/>
</dbReference>
<dbReference type="VEuPathDB" id="FungiDB:CPUR_06947"/>
<evidence type="ECO:0000256" key="4">
    <source>
        <dbReference type="ARBA" id="ARBA00023274"/>
    </source>
</evidence>
<keyword evidence="7" id="KW-1185">Reference proteome</keyword>
<name>M1WHN2_CLAP2</name>
<dbReference type="OrthoDB" id="2190947at2759"/>
<feature type="compositionally biased region" description="Acidic residues" evidence="5">
    <location>
        <begin position="8"/>
        <end position="30"/>
    </location>
</feature>
<dbReference type="GO" id="GO:0005786">
    <property type="term" value="C:signal recognition particle, endoplasmic reticulum targeting"/>
    <property type="evidence" value="ECO:0007669"/>
    <property type="project" value="UniProtKB-KW"/>
</dbReference>
<dbReference type="HOGENOM" id="CLU_065433_0_0_1"/>
<protein>
    <submittedName>
        <fullName evidence="6">Related to signal recognition particle protein Sec65</fullName>
    </submittedName>
</protein>
<feature type="region of interest" description="Disordered" evidence="5">
    <location>
        <begin position="282"/>
        <end position="305"/>
    </location>
</feature>
<reference evidence="6 7" key="1">
    <citation type="journal article" date="2013" name="PLoS Genet.">
        <title>Plant-symbiotic fungi as chemical engineers: Multi-genome analysis of the Clavicipitaceae reveals dynamics of alkaloid loci.</title>
        <authorList>
            <person name="Schardl C.L."/>
            <person name="Young C.A."/>
            <person name="Hesse U."/>
            <person name="Amyotte S.G."/>
            <person name="Andreeva K."/>
            <person name="Calie P.J."/>
            <person name="Fleetwood D.J."/>
            <person name="Haws D.C."/>
            <person name="Moore N."/>
            <person name="Oeser B."/>
            <person name="Panaccione D.G."/>
            <person name="Schweri K.K."/>
            <person name="Voisey C.R."/>
            <person name="Farman M.L."/>
            <person name="Jaromczyk J.W."/>
            <person name="Roe B.A."/>
            <person name="O'Sullivan D.M."/>
            <person name="Scott B."/>
            <person name="Tudzynski P."/>
            <person name="An Z."/>
            <person name="Arnaoudova E.G."/>
            <person name="Bullock C.T."/>
            <person name="Charlton N.D."/>
            <person name="Chen L."/>
            <person name="Cox M."/>
            <person name="Dinkins R.D."/>
            <person name="Florea S."/>
            <person name="Glenn A.E."/>
            <person name="Gordon A."/>
            <person name="Gueldener U."/>
            <person name="Harris D.R."/>
            <person name="Hollin W."/>
            <person name="Jaromczyk J."/>
            <person name="Johnson R.D."/>
            <person name="Khan A.K."/>
            <person name="Leistner E."/>
            <person name="Leuchtmann A."/>
            <person name="Li C."/>
            <person name="Liu J."/>
            <person name="Liu J."/>
            <person name="Liu M."/>
            <person name="Mace W."/>
            <person name="Machado C."/>
            <person name="Nagabhyru P."/>
            <person name="Pan J."/>
            <person name="Schmid J."/>
            <person name="Sugawara K."/>
            <person name="Steiner U."/>
            <person name="Takach J.E."/>
            <person name="Tanaka E."/>
            <person name="Webb J.S."/>
            <person name="Wilson E.V."/>
            <person name="Wiseman J.L."/>
            <person name="Yoshida R."/>
            <person name="Zeng Z."/>
        </authorList>
    </citation>
    <scope>NUCLEOTIDE SEQUENCE [LARGE SCALE GENOMIC DNA]</scope>
    <source>
        <strain evidence="6 7">20.1</strain>
    </source>
</reference>
<dbReference type="InterPro" id="IPR036521">
    <property type="entry name" value="SRP19-like_sf"/>
</dbReference>
<dbReference type="Proteomes" id="UP000016801">
    <property type="component" value="Unassembled WGS sequence"/>
</dbReference>
<dbReference type="eggNOG" id="KOG3198">
    <property type="taxonomic scope" value="Eukaryota"/>
</dbReference>
<dbReference type="GO" id="GO:0008312">
    <property type="term" value="F:7S RNA binding"/>
    <property type="evidence" value="ECO:0007669"/>
    <property type="project" value="InterPro"/>
</dbReference>
<dbReference type="InterPro" id="IPR002778">
    <property type="entry name" value="Signal_recog_particle_SRP19"/>
</dbReference>